<gene>
    <name evidence="1" type="ORF">SAMN06275492_1094</name>
</gene>
<proteinExistence type="predicted"/>
<evidence type="ECO:0000313" key="1">
    <source>
        <dbReference type="EMBL" id="SMG23162.1"/>
    </source>
</evidence>
<dbReference type="EMBL" id="FXBB01000009">
    <property type="protein sequence ID" value="SMG23162.1"/>
    <property type="molecule type" value="Genomic_DNA"/>
</dbReference>
<name>A0A1X7J6N8_9BACT</name>
<evidence type="ECO:0000313" key="2">
    <source>
        <dbReference type="Proteomes" id="UP000193355"/>
    </source>
</evidence>
<dbReference type="AlphaFoldDB" id="A0A1X7J6N8"/>
<dbReference type="RefSeq" id="WP_085544229.1">
    <property type="nucleotide sequence ID" value="NZ_FXBB01000009.1"/>
</dbReference>
<protein>
    <submittedName>
        <fullName evidence="1">Uncharacterized protein</fullName>
    </submittedName>
</protein>
<dbReference type="Proteomes" id="UP000193355">
    <property type="component" value="Unassembled WGS sequence"/>
</dbReference>
<organism evidence="1 2">
    <name type="scientific">Dethiosulfovibrio salsuginis</name>
    <dbReference type="NCBI Taxonomy" id="561720"/>
    <lineage>
        <taxon>Bacteria</taxon>
        <taxon>Thermotogati</taxon>
        <taxon>Synergistota</taxon>
        <taxon>Synergistia</taxon>
        <taxon>Synergistales</taxon>
        <taxon>Dethiosulfovibrionaceae</taxon>
        <taxon>Dethiosulfovibrio</taxon>
    </lineage>
</organism>
<reference evidence="2" key="1">
    <citation type="submission" date="2017-04" db="EMBL/GenBank/DDBJ databases">
        <authorList>
            <person name="Varghese N."/>
            <person name="Submissions S."/>
        </authorList>
    </citation>
    <scope>NUCLEOTIDE SEQUENCE [LARGE SCALE GENOMIC DNA]</scope>
    <source>
        <strain evidence="2">USBA 82</strain>
    </source>
</reference>
<dbReference type="STRING" id="561720.SAMN06275492_1094"/>
<keyword evidence="2" id="KW-1185">Reference proteome</keyword>
<sequence>MITSVGNSRWESNQRLFRRVLESAVPMPFERITDKSPFHKAEEGQDRVAAVGMVQNQSDRSQLESWSEHRVDSTIASCWDVRPNLYQHTLIEASSGRIKLQYPPDENLTRIRAMKAYWSQGFEALGTYFDSPL</sequence>
<accession>A0A1X7J6N8</accession>